<dbReference type="RefSeq" id="XP_007782627.1">
    <property type="nucleotide sequence ID" value="XM_007784437.1"/>
</dbReference>
<evidence type="ECO:0000256" key="5">
    <source>
        <dbReference type="SAM" id="MobiDB-lite"/>
    </source>
</evidence>
<dbReference type="STRING" id="1168221.R7YZC3"/>
<name>R7YZC3_CONA1</name>
<evidence type="ECO:0000259" key="6">
    <source>
        <dbReference type="PROSITE" id="PS50166"/>
    </source>
</evidence>
<dbReference type="eggNOG" id="KOG1993">
    <property type="taxonomic scope" value="Eukaryota"/>
</dbReference>
<dbReference type="InterPro" id="IPR058669">
    <property type="entry name" value="TPR_IPO7/11-like"/>
</dbReference>
<dbReference type="OrthoDB" id="361693at2759"/>
<dbReference type="PROSITE" id="PS50166">
    <property type="entry name" value="IMPORTIN_B_NT"/>
    <property type="match status" value="1"/>
</dbReference>
<dbReference type="OMA" id="SFHYVFH"/>
<dbReference type="SMART" id="SM00913">
    <property type="entry name" value="IBN_N"/>
    <property type="match status" value="1"/>
</dbReference>
<dbReference type="InterPro" id="IPR011989">
    <property type="entry name" value="ARM-like"/>
</dbReference>
<evidence type="ECO:0000256" key="3">
    <source>
        <dbReference type="ARBA" id="ARBA00022448"/>
    </source>
</evidence>
<dbReference type="InterPro" id="IPR001494">
    <property type="entry name" value="Importin-beta_N"/>
</dbReference>
<feature type="domain" description="Importin N-terminal" evidence="6">
    <location>
        <begin position="39"/>
        <end position="111"/>
    </location>
</feature>
<sequence>MEVEGTIELPAEANPLTEGILYHVLRSAASNDPQQIQTGTKQLQKWETEKGFYSLLQSVFLDKSLPLEVRYLSIIQLKNGIDKYWRKTATNAVSKEEKEVIRSRLLDAGKDEADHRLALQNALVIAKIVRFEFPNDWPDVFTKLIDILRVSASPNANRLNLPRTLLILLHIVKELSTGRLIRTRANLQSVTPELLHAVASIYVSKVQTWQAFMQGGGDDEGGALEAIEQSLLAIKVLRRLVIAGYEHPNREKDVQELWTLSQSQLSDFLGLISQVQEDILSPKVRQLIEKHLMQLAKLHLEMARTHPAAFVLLPNSVDLVRSYWSIIKRFGDTFNSKSSGEDTKIVSNGGAVEEEAPILERLTLKGLLTIRACIKMVFNPTQTFKYRRPEEKEEKAQAAEILKTQLFVDSFVIEMMEVTVSRFFVFRPSDLRQWEEEPEEWEVREEGEGDSFEFSVRPCSEKLFMDLAINYKDLVVQPLLNVFYSVASPDVDNVLFKDSVYTAIGLAAAVLHQHLDFDAFLSSTLVPEVQKQQTGYNILRRRIAILLGQWITIRVSEQSRPLVYQIFQHLLDKNDPLNDQVVRVTAGKQFKNIADDWEFRAEQFMPYADETLARLMALIEEVELTETKMALLNTISVVVERLEHHITPFASRIVSLLPPLWEQSGSEHLMKQAILTILSRLINAMKAESRPYHSMVLPIIKGAVEPGSETQLYLLEDALDLWHSILCQTVSSDEAAKAELLALTPHLLHTLSLGTDTLRKALEIAESYILLAPQQLLADSSFRSSLLSQLAELLGTLRPDANGLLTHLVEIFVRASEGVGGQEGVRVVVGDMVSTGFFAKLISGLREAWEAHQTTGPKRKDPPVDGIVETDYFSVVARVAFSSPSLLLEALSALSQLPNPPAGAEGSVKATMKWLLEEWFSHLENIGDPGRRKLMSLALTKLLDTNAPWILGRLQELMSLWTDVVTELTEGGDDKHVDSLVYGPMPTTTTTPHGDPESPEDLRRRELVYSDAVHTVNLVQFIRTQLQRAIQAQGGQAGIREWVANVDQDVLKAFGALRIL</sequence>
<dbReference type="GO" id="GO:0005829">
    <property type="term" value="C:cytosol"/>
    <property type="evidence" value="ECO:0007669"/>
    <property type="project" value="TreeGrafter"/>
</dbReference>
<evidence type="ECO:0000256" key="1">
    <source>
        <dbReference type="ARBA" id="ARBA00004123"/>
    </source>
</evidence>
<comment type="subcellular location">
    <subcellularLocation>
        <location evidence="1">Nucleus</location>
    </subcellularLocation>
</comment>
<dbReference type="Pfam" id="PF03810">
    <property type="entry name" value="IBN_N"/>
    <property type="match status" value="1"/>
</dbReference>
<comment type="similarity">
    <text evidence="2">Belongs to the importin beta family.</text>
</comment>
<reference evidence="8" key="1">
    <citation type="submission" date="2012-06" db="EMBL/GenBank/DDBJ databases">
        <title>The genome sequence of Coniosporium apollinis CBS 100218.</title>
        <authorList>
            <consortium name="The Broad Institute Genome Sequencing Platform"/>
            <person name="Cuomo C."/>
            <person name="Gorbushina A."/>
            <person name="Noack S."/>
            <person name="Walker B."/>
            <person name="Young S.K."/>
            <person name="Zeng Q."/>
            <person name="Gargeya S."/>
            <person name="Fitzgerald M."/>
            <person name="Haas B."/>
            <person name="Abouelleil A."/>
            <person name="Alvarado L."/>
            <person name="Arachchi H.M."/>
            <person name="Berlin A.M."/>
            <person name="Chapman S.B."/>
            <person name="Goldberg J."/>
            <person name="Griggs A."/>
            <person name="Gujja S."/>
            <person name="Hansen M."/>
            <person name="Howarth C."/>
            <person name="Imamovic A."/>
            <person name="Larimer J."/>
            <person name="McCowan C."/>
            <person name="Montmayeur A."/>
            <person name="Murphy C."/>
            <person name="Neiman D."/>
            <person name="Pearson M."/>
            <person name="Priest M."/>
            <person name="Roberts A."/>
            <person name="Saif S."/>
            <person name="Shea T."/>
            <person name="Sisk P."/>
            <person name="Sykes S."/>
            <person name="Wortman J."/>
            <person name="Nusbaum C."/>
            <person name="Birren B."/>
        </authorList>
    </citation>
    <scope>NUCLEOTIDE SEQUENCE [LARGE SCALE GENOMIC DNA]</scope>
    <source>
        <strain evidence="8">CBS 100218</strain>
    </source>
</reference>
<gene>
    <name evidence="7" type="ORF">W97_06563</name>
</gene>
<dbReference type="PANTHER" id="PTHR10997:SF7">
    <property type="entry name" value="IMPORTIN-11"/>
    <property type="match status" value="1"/>
</dbReference>
<dbReference type="EMBL" id="JH767586">
    <property type="protein sequence ID" value="EON67310.1"/>
    <property type="molecule type" value="Genomic_DNA"/>
</dbReference>
<dbReference type="AlphaFoldDB" id="R7YZC3"/>
<keyword evidence="3" id="KW-0813">Transport</keyword>
<accession>R7YZC3</accession>
<dbReference type="GO" id="GO:0005635">
    <property type="term" value="C:nuclear envelope"/>
    <property type="evidence" value="ECO:0007669"/>
    <property type="project" value="TreeGrafter"/>
</dbReference>
<dbReference type="HOGENOM" id="CLU_003886_1_0_1"/>
<evidence type="ECO:0000256" key="2">
    <source>
        <dbReference type="ARBA" id="ARBA00007991"/>
    </source>
</evidence>
<dbReference type="Proteomes" id="UP000016924">
    <property type="component" value="Unassembled WGS sequence"/>
</dbReference>
<evidence type="ECO:0000313" key="8">
    <source>
        <dbReference type="Proteomes" id="UP000016924"/>
    </source>
</evidence>
<keyword evidence="4" id="KW-0539">Nucleus</keyword>
<dbReference type="InterPro" id="IPR016024">
    <property type="entry name" value="ARM-type_fold"/>
</dbReference>
<organism evidence="7 8">
    <name type="scientific">Coniosporium apollinis (strain CBS 100218)</name>
    <name type="common">Rock-inhabiting black yeast</name>
    <dbReference type="NCBI Taxonomy" id="1168221"/>
    <lineage>
        <taxon>Eukaryota</taxon>
        <taxon>Fungi</taxon>
        <taxon>Dikarya</taxon>
        <taxon>Ascomycota</taxon>
        <taxon>Pezizomycotina</taxon>
        <taxon>Dothideomycetes</taxon>
        <taxon>Dothideomycetes incertae sedis</taxon>
        <taxon>Coniosporium</taxon>
    </lineage>
</organism>
<dbReference type="Pfam" id="PF25758">
    <property type="entry name" value="TPR_IPO11"/>
    <property type="match status" value="1"/>
</dbReference>
<dbReference type="GeneID" id="19903874"/>
<dbReference type="PANTHER" id="PTHR10997">
    <property type="entry name" value="IMPORTIN-7, 8, 11"/>
    <property type="match status" value="1"/>
</dbReference>
<dbReference type="GO" id="GO:0006606">
    <property type="term" value="P:protein import into nucleus"/>
    <property type="evidence" value="ECO:0007669"/>
    <property type="project" value="TreeGrafter"/>
</dbReference>
<proteinExistence type="inferred from homology"/>
<protein>
    <recommendedName>
        <fullName evidence="6">Importin N-terminal domain-containing protein</fullName>
    </recommendedName>
</protein>
<keyword evidence="8" id="KW-1185">Reference proteome</keyword>
<dbReference type="Gene3D" id="1.25.10.10">
    <property type="entry name" value="Leucine-rich Repeat Variant"/>
    <property type="match status" value="1"/>
</dbReference>
<dbReference type="SUPFAM" id="SSF48371">
    <property type="entry name" value="ARM repeat"/>
    <property type="match status" value="1"/>
</dbReference>
<feature type="region of interest" description="Disordered" evidence="5">
    <location>
        <begin position="976"/>
        <end position="1001"/>
    </location>
</feature>
<evidence type="ECO:0000256" key="4">
    <source>
        <dbReference type="ARBA" id="ARBA00023242"/>
    </source>
</evidence>
<evidence type="ECO:0000313" key="7">
    <source>
        <dbReference type="EMBL" id="EON67310.1"/>
    </source>
</evidence>
<dbReference type="FunFam" id="1.25.10.10:FF:000362">
    <property type="entry name" value="Importin 11, putative"/>
    <property type="match status" value="1"/>
</dbReference>
<dbReference type="GO" id="GO:0031267">
    <property type="term" value="F:small GTPase binding"/>
    <property type="evidence" value="ECO:0007669"/>
    <property type="project" value="InterPro"/>
</dbReference>